<dbReference type="OrthoDB" id="6994998at2"/>
<evidence type="ECO:0000256" key="2">
    <source>
        <dbReference type="ARBA" id="ARBA00022705"/>
    </source>
</evidence>
<keyword evidence="1" id="KW-0963">Cytoplasm</keyword>
<dbReference type="AlphaFoldDB" id="A0A2T5IYQ1"/>
<dbReference type="EMBL" id="QAON01000008">
    <property type="protein sequence ID" value="PTQ89145.1"/>
    <property type="molecule type" value="Genomic_DNA"/>
</dbReference>
<dbReference type="Proteomes" id="UP000244223">
    <property type="component" value="Unassembled WGS sequence"/>
</dbReference>
<dbReference type="GO" id="GO:0006274">
    <property type="term" value="P:DNA replication termination"/>
    <property type="evidence" value="ECO:0007669"/>
    <property type="project" value="InterPro"/>
</dbReference>
<evidence type="ECO:0000256" key="3">
    <source>
        <dbReference type="ARBA" id="ARBA00023125"/>
    </source>
</evidence>
<dbReference type="InterPro" id="IPR036384">
    <property type="entry name" value="Tus_sf"/>
</dbReference>
<evidence type="ECO:0000256" key="1">
    <source>
        <dbReference type="ARBA" id="ARBA00022490"/>
    </source>
</evidence>
<dbReference type="InterPro" id="IPR008865">
    <property type="entry name" value="DNA_replication_term_site-bd"/>
</dbReference>
<accession>A0A2T5IYQ1</accession>
<dbReference type="SUPFAM" id="SSF56596">
    <property type="entry name" value="Replication terminator protein (Tus)"/>
    <property type="match status" value="1"/>
</dbReference>
<proteinExistence type="predicted"/>
<dbReference type="InterPro" id="IPR036381">
    <property type="entry name" value="Tus_dom1"/>
</dbReference>
<dbReference type="RefSeq" id="WP_107865789.1">
    <property type="nucleotide sequence ID" value="NZ_QAON01000008.1"/>
</dbReference>
<organism evidence="4 5">
    <name type="scientific">Agitococcus lubricus</name>
    <dbReference type="NCBI Taxonomy" id="1077255"/>
    <lineage>
        <taxon>Bacteria</taxon>
        <taxon>Pseudomonadati</taxon>
        <taxon>Pseudomonadota</taxon>
        <taxon>Gammaproteobacteria</taxon>
        <taxon>Moraxellales</taxon>
        <taxon>Moraxellaceae</taxon>
        <taxon>Agitococcus</taxon>
    </lineage>
</organism>
<protein>
    <submittedName>
        <fullName evidence="4">DNA replication terminus site binding protein</fullName>
    </submittedName>
</protein>
<evidence type="ECO:0000313" key="5">
    <source>
        <dbReference type="Proteomes" id="UP000244223"/>
    </source>
</evidence>
<dbReference type="Gene3D" id="3.50.14.10">
    <property type="entry name" value="Replication terminator Tus, domain 1 superfamily/Replication terminator Tus"/>
    <property type="match status" value="1"/>
</dbReference>
<gene>
    <name evidence="4" type="ORF">C8N29_10826</name>
</gene>
<comment type="caution">
    <text evidence="4">The sequence shown here is derived from an EMBL/GenBank/DDBJ whole genome shotgun (WGS) entry which is preliminary data.</text>
</comment>
<dbReference type="GO" id="GO:0003677">
    <property type="term" value="F:DNA binding"/>
    <property type="evidence" value="ECO:0007669"/>
    <property type="project" value="UniProtKB-KW"/>
</dbReference>
<keyword evidence="5" id="KW-1185">Reference proteome</keyword>
<sequence>MIFELRDAFQDIQQTLADFRLMWMPHVVDGDVYEVPLNNNGLAPKIIEVKHIAKEAAAIKAAEAFEVLHFQANQHPATAYRLPGWLGVDRDFSPEIDIINAKKDTLKRLMLSIPEKERNRTTRQALPNVSVLQCYRHLVQWTAPECLYFSWAGATPSSVHVSRADVEAQLERSRKNRPDQFTPSEWENIINLQKQQLAEVPPEIPLIYRWRKAPHPRMMAYNKGQKSNAGRIVPANLPVFIYLNEPTQKPRVYGLNPFDMSEHLRETPRADAALLSSVIESIGLFAQVKSPKKVLINEQALHDGATTRNNEWQRKPITEE</sequence>
<keyword evidence="2" id="KW-0235">DNA replication</keyword>
<dbReference type="GO" id="GO:0005737">
    <property type="term" value="C:cytoplasm"/>
    <property type="evidence" value="ECO:0007669"/>
    <property type="project" value="InterPro"/>
</dbReference>
<keyword evidence="3" id="KW-0238">DNA-binding</keyword>
<name>A0A2T5IYQ1_9GAMM</name>
<reference evidence="4 5" key="1">
    <citation type="submission" date="2018-04" db="EMBL/GenBank/DDBJ databases">
        <title>Genomic Encyclopedia of Archaeal and Bacterial Type Strains, Phase II (KMG-II): from individual species to whole genera.</title>
        <authorList>
            <person name="Goeker M."/>
        </authorList>
    </citation>
    <scope>NUCLEOTIDE SEQUENCE [LARGE SCALE GENOMIC DNA]</scope>
    <source>
        <strain evidence="4 5">DSM 5822</strain>
    </source>
</reference>
<evidence type="ECO:0000313" key="4">
    <source>
        <dbReference type="EMBL" id="PTQ89145.1"/>
    </source>
</evidence>
<dbReference type="Pfam" id="PF05472">
    <property type="entry name" value="Ter"/>
    <property type="match status" value="1"/>
</dbReference>